<dbReference type="SUPFAM" id="SSF53448">
    <property type="entry name" value="Nucleotide-diphospho-sugar transferases"/>
    <property type="match status" value="1"/>
</dbReference>
<keyword evidence="3 5" id="KW-0808">Transferase</keyword>
<comment type="similarity">
    <text evidence="1">Belongs to the glycosyltransferase 2 family.</text>
</comment>
<dbReference type="PANTHER" id="PTHR43685:SF5">
    <property type="entry name" value="GLYCOSYLTRANSFERASE EPSE-RELATED"/>
    <property type="match status" value="1"/>
</dbReference>
<dbReference type="InterPro" id="IPR001173">
    <property type="entry name" value="Glyco_trans_2-like"/>
</dbReference>
<organism evidence="5 6">
    <name type="scientific">Loktanella fryxellensis</name>
    <dbReference type="NCBI Taxonomy" id="245187"/>
    <lineage>
        <taxon>Bacteria</taxon>
        <taxon>Pseudomonadati</taxon>
        <taxon>Pseudomonadota</taxon>
        <taxon>Alphaproteobacteria</taxon>
        <taxon>Rhodobacterales</taxon>
        <taxon>Roseobacteraceae</taxon>
        <taxon>Loktanella</taxon>
    </lineage>
</organism>
<dbReference type="Gene3D" id="3.90.550.10">
    <property type="entry name" value="Spore Coat Polysaccharide Biosynthesis Protein SpsA, Chain A"/>
    <property type="match status" value="1"/>
</dbReference>
<evidence type="ECO:0000259" key="4">
    <source>
        <dbReference type="Pfam" id="PF00535"/>
    </source>
</evidence>
<reference evidence="5 6" key="1">
    <citation type="submission" date="2016-10" db="EMBL/GenBank/DDBJ databases">
        <authorList>
            <person name="de Groot N.N."/>
        </authorList>
    </citation>
    <scope>NUCLEOTIDE SEQUENCE [LARGE SCALE GENOMIC DNA]</scope>
    <source>
        <strain evidence="5 6">DSM 16213</strain>
    </source>
</reference>
<dbReference type="EMBL" id="FOCI01000018">
    <property type="protein sequence ID" value="SEN47465.1"/>
    <property type="molecule type" value="Genomic_DNA"/>
</dbReference>
<evidence type="ECO:0000256" key="3">
    <source>
        <dbReference type="ARBA" id="ARBA00022679"/>
    </source>
</evidence>
<name>A0A1H8GUB2_9RHOB</name>
<dbReference type="InterPro" id="IPR029044">
    <property type="entry name" value="Nucleotide-diphossugar_trans"/>
</dbReference>
<dbReference type="GO" id="GO:0016757">
    <property type="term" value="F:glycosyltransferase activity"/>
    <property type="evidence" value="ECO:0007669"/>
    <property type="project" value="UniProtKB-KW"/>
</dbReference>
<dbReference type="PANTHER" id="PTHR43685">
    <property type="entry name" value="GLYCOSYLTRANSFERASE"/>
    <property type="match status" value="1"/>
</dbReference>
<evidence type="ECO:0000313" key="5">
    <source>
        <dbReference type="EMBL" id="SEN47465.1"/>
    </source>
</evidence>
<dbReference type="Pfam" id="PF00535">
    <property type="entry name" value="Glycos_transf_2"/>
    <property type="match status" value="1"/>
</dbReference>
<evidence type="ECO:0000256" key="1">
    <source>
        <dbReference type="ARBA" id="ARBA00006739"/>
    </source>
</evidence>
<sequence>MRLSIVIPSRNPEALFLCRVAALCADQPDWQVIVVDDASDIDLQTLLPQAGNLIVHRNARQVGAGAARNVGLKAVRGIYTVFLDDDDVMDWNVVTNLMASMDAQPDIDMVVSSYRFLRDGRIQPPHASDQRIIDAILRGQDRRVVELDGHEDLLRVTNFPWTKLYRSDFIRRIGLRFSDTVVQNDVLAHWHSLLQATRVMVTGSIQCTQTFDTRSGRINGITDDRRLQAYDALRETYDLVQAKGQPQVELTFWRFYHDLVRWMMDRSAPAQRPALMRQHVRFAGMMPPDVSAAGAGFRQWEIWDMTHLTDRVSEMTSAWDAVQQDICLTEMSRLKHLAVALRADNDRLNGELRQRQVALEAARKESAQRDLRMADMDAQIVKLQRHVNSKAAQMAFRLRKIYRSILPPRGPRR</sequence>
<proteinExistence type="inferred from homology"/>
<evidence type="ECO:0000313" key="6">
    <source>
        <dbReference type="Proteomes" id="UP000199585"/>
    </source>
</evidence>
<dbReference type="InterPro" id="IPR050834">
    <property type="entry name" value="Glycosyltransf_2"/>
</dbReference>
<evidence type="ECO:0000256" key="2">
    <source>
        <dbReference type="ARBA" id="ARBA00022676"/>
    </source>
</evidence>
<dbReference type="AlphaFoldDB" id="A0A1H8GUB2"/>
<keyword evidence="2" id="KW-0328">Glycosyltransferase</keyword>
<gene>
    <name evidence="5" type="ORF">SAMN04488003_1182</name>
</gene>
<protein>
    <submittedName>
        <fullName evidence="5">Glycosyl transferase family 2</fullName>
    </submittedName>
</protein>
<dbReference type="STRING" id="245187.SAMN04488003_1182"/>
<dbReference type="CDD" id="cd00761">
    <property type="entry name" value="Glyco_tranf_GTA_type"/>
    <property type="match status" value="1"/>
</dbReference>
<dbReference type="Proteomes" id="UP000199585">
    <property type="component" value="Unassembled WGS sequence"/>
</dbReference>
<feature type="domain" description="Glycosyltransferase 2-like" evidence="4">
    <location>
        <begin position="4"/>
        <end position="126"/>
    </location>
</feature>
<keyword evidence="6" id="KW-1185">Reference proteome</keyword>
<accession>A0A1H8GUB2</accession>